<evidence type="ECO:0000313" key="3">
    <source>
        <dbReference type="Proteomes" id="UP000002313"/>
    </source>
</evidence>
<feature type="transmembrane region" description="Helical" evidence="1">
    <location>
        <begin position="210"/>
        <end position="229"/>
    </location>
</feature>
<reference evidence="2 3" key="1">
    <citation type="journal article" date="2010" name="Nat. Commun.">
        <title>The complete sequence of the smallest known nuclear genome from the microsporidian Encephalitozoon intestinalis.</title>
        <authorList>
            <person name="Corradi N."/>
            <person name="Pombert J.-F."/>
            <person name="Farinelli L."/>
            <person name="Didier E.S."/>
            <person name="Keeling P.J."/>
        </authorList>
    </citation>
    <scope>NUCLEOTIDE SEQUENCE [LARGE SCALE GENOMIC DNA]</scope>
    <source>
        <strain evidence="2 3">ATCC 50506</strain>
    </source>
</reference>
<proteinExistence type="predicted"/>
<feature type="transmembrane region" description="Helical" evidence="1">
    <location>
        <begin position="79"/>
        <end position="98"/>
    </location>
</feature>
<reference evidence="2 3" key="2">
    <citation type="journal article" date="2012" name="Proc. Natl. Acad. Sci. U.S.A.">
        <title>Gain and loss of multiple functionally related, horizontally transferred genes in the reduced genomes of two microsporidian parasites.</title>
        <authorList>
            <person name="Pombert J.-F."/>
            <person name="Selman M."/>
            <person name="Burki F."/>
            <person name="Bardell F.T."/>
            <person name="Farinelli L."/>
            <person name="Solter L.F."/>
            <person name="Whitman D.W."/>
            <person name="Weiss L.M."/>
            <person name="Corradi N."/>
            <person name="Keeling P.J."/>
        </authorList>
    </citation>
    <scope>NUCLEOTIDE SEQUENCE [LARGE SCALE GENOMIC DNA]</scope>
    <source>
        <strain evidence="2 3">ATCC 50506</strain>
    </source>
</reference>
<feature type="transmembrane region" description="Helical" evidence="1">
    <location>
        <begin position="47"/>
        <end position="67"/>
    </location>
</feature>
<dbReference type="EMBL" id="CP001947">
    <property type="protein sequence ID" value="ADM11676.1"/>
    <property type="molecule type" value="Genomic_DNA"/>
</dbReference>
<keyword evidence="1" id="KW-0812">Transmembrane</keyword>
<dbReference type="GeneID" id="9699357"/>
<dbReference type="KEGG" id="ein:Eint_060680"/>
<dbReference type="OrthoDB" id="2191201at2759"/>
<accession>E0S7J7</accession>
<dbReference type="Proteomes" id="UP000002313">
    <property type="component" value="Chromosome VI"/>
</dbReference>
<sequence>METARKIRRHKILAYALTAVEAMGLSVVVKQAVRNPLRVLLNPPKGLVRGLCSIPTIMLWIAIYIYLSGKVAQEAGRPRTVIFFYHLTSQIMFLGYLSKPGSDVGMNSRWVTLIPTNGCSVYSVALSISSATLQTYIEEILWMKPRYTRVRGLFNYMGRSIGVMVRDMFYLCIGSEFMAIGALTMCLVVSKTLFPWSRLGPFWLFQGTAWRMSGGFLAANISTAAYFLLMSAIDRLLTYNMSLMNLGLGDYCCNEEESINTSRLRFFQISELSMKYPEVFKKVARSNKAVSSLGLYVRREEREILKIMETMRRERETLESRMWFSVPQITQPLDKPKALVVQRKVQFVKRIRSYNFIEILASRIVYFFKIRILINRYKGTRRPFLLVKSFMKFLEKYRRDYLLLKDLDETFEASMKNLHNEISNTEEVIGIGLESELFCK</sequence>
<dbReference type="HOGENOM" id="CLU_625691_0_0_1"/>
<dbReference type="AlphaFoldDB" id="E0S7J7"/>
<feature type="transmembrane region" description="Helical" evidence="1">
    <location>
        <begin position="12"/>
        <end position="32"/>
    </location>
</feature>
<keyword evidence="1" id="KW-1133">Transmembrane helix</keyword>
<feature type="transmembrane region" description="Helical" evidence="1">
    <location>
        <begin position="110"/>
        <end position="137"/>
    </location>
</feature>
<keyword evidence="1" id="KW-0472">Membrane</keyword>
<name>E0S7J7_ENCIT</name>
<protein>
    <submittedName>
        <fullName evidence="2">Uncharacterized protein</fullName>
    </submittedName>
</protein>
<dbReference type="VEuPathDB" id="MicrosporidiaDB:Eint_060680"/>
<evidence type="ECO:0000256" key="1">
    <source>
        <dbReference type="SAM" id="Phobius"/>
    </source>
</evidence>
<feature type="transmembrane region" description="Helical" evidence="1">
    <location>
        <begin position="168"/>
        <end position="190"/>
    </location>
</feature>
<keyword evidence="3" id="KW-1185">Reference proteome</keyword>
<organism evidence="2 3">
    <name type="scientific">Encephalitozoon intestinalis (strain ATCC 50506)</name>
    <name type="common">Microsporidian parasite</name>
    <name type="synonym">Septata intestinalis</name>
    <dbReference type="NCBI Taxonomy" id="876142"/>
    <lineage>
        <taxon>Eukaryota</taxon>
        <taxon>Fungi</taxon>
        <taxon>Fungi incertae sedis</taxon>
        <taxon>Microsporidia</taxon>
        <taxon>Unikaryonidae</taxon>
        <taxon>Encephalitozoon</taxon>
    </lineage>
</organism>
<gene>
    <name evidence="2" type="ORF">Eint_060680</name>
</gene>
<dbReference type="RefSeq" id="XP_003073036.1">
    <property type="nucleotide sequence ID" value="XM_003072990.1"/>
</dbReference>
<evidence type="ECO:0000313" key="2">
    <source>
        <dbReference type="EMBL" id="ADM11676.1"/>
    </source>
</evidence>